<evidence type="ECO:0000256" key="1">
    <source>
        <dbReference type="ARBA" id="ARBA00023121"/>
    </source>
</evidence>
<sequence length="280" mass="29828">MTGVHIVTDSSCDLSEADTTAWGVGVVPLSIRFGSEEFIDREELNVEAFYAKMASTGLLPETAAPSPGRFEQEFRAAKDAGASAVICINLSGELSATVQSARNAAASMKDEFDVRVIDSLSLTGGLGTMVLEAAQAAKAGASADEIQQLVEAMIPRSEIYGALNTLDNLKKGGRIGSAKALLGSMLSVKPIIRIVDGSVEEAGKQRTRKRALEWMRDQLFAEESVEKLSILHGEADDIEEFLTMIESRHPRSSIRVGKIGAVIGTHGGPGVIGMCYLRSQ</sequence>
<dbReference type="Gene3D" id="3.40.50.10170">
    <property type="match status" value="1"/>
</dbReference>
<dbReference type="NCBIfam" id="TIGR00762">
    <property type="entry name" value="DegV"/>
    <property type="match status" value="1"/>
</dbReference>
<dbReference type="Gene3D" id="3.30.1180.10">
    <property type="match status" value="1"/>
</dbReference>
<dbReference type="GO" id="GO:0008289">
    <property type="term" value="F:lipid binding"/>
    <property type="evidence" value="ECO:0007669"/>
    <property type="project" value="UniProtKB-KW"/>
</dbReference>
<dbReference type="AlphaFoldDB" id="A0A6J6H0J5"/>
<dbReference type="PANTHER" id="PTHR33434">
    <property type="entry name" value="DEGV DOMAIN-CONTAINING PROTEIN DR_1986-RELATED"/>
    <property type="match status" value="1"/>
</dbReference>
<gene>
    <name evidence="2" type="ORF">UFOPK1835_00690</name>
</gene>
<dbReference type="EMBL" id="CAEZUP010000021">
    <property type="protein sequence ID" value="CAB4604824.1"/>
    <property type="molecule type" value="Genomic_DNA"/>
</dbReference>
<dbReference type="PROSITE" id="PS51482">
    <property type="entry name" value="DEGV"/>
    <property type="match status" value="1"/>
</dbReference>
<dbReference type="InterPro" id="IPR003797">
    <property type="entry name" value="DegV"/>
</dbReference>
<protein>
    <submittedName>
        <fullName evidence="2">Unannotated protein</fullName>
    </submittedName>
</protein>
<dbReference type="Pfam" id="PF02645">
    <property type="entry name" value="DegV"/>
    <property type="match status" value="1"/>
</dbReference>
<dbReference type="InterPro" id="IPR043168">
    <property type="entry name" value="DegV_C"/>
</dbReference>
<reference evidence="2" key="1">
    <citation type="submission" date="2020-05" db="EMBL/GenBank/DDBJ databases">
        <authorList>
            <person name="Chiriac C."/>
            <person name="Salcher M."/>
            <person name="Ghai R."/>
            <person name="Kavagutti S V."/>
        </authorList>
    </citation>
    <scope>NUCLEOTIDE SEQUENCE</scope>
</reference>
<name>A0A6J6H0J5_9ZZZZ</name>
<proteinExistence type="predicted"/>
<dbReference type="InterPro" id="IPR050270">
    <property type="entry name" value="DegV_domain_contain"/>
</dbReference>
<keyword evidence="1" id="KW-0446">Lipid-binding</keyword>
<accession>A0A6J6H0J5</accession>
<evidence type="ECO:0000313" key="2">
    <source>
        <dbReference type="EMBL" id="CAB4604824.1"/>
    </source>
</evidence>
<dbReference type="PANTHER" id="PTHR33434:SF2">
    <property type="entry name" value="FATTY ACID-BINDING PROTEIN TM_1468"/>
    <property type="match status" value="1"/>
</dbReference>
<dbReference type="SUPFAM" id="SSF82549">
    <property type="entry name" value="DAK1/DegV-like"/>
    <property type="match status" value="1"/>
</dbReference>
<organism evidence="2">
    <name type="scientific">freshwater metagenome</name>
    <dbReference type="NCBI Taxonomy" id="449393"/>
    <lineage>
        <taxon>unclassified sequences</taxon>
        <taxon>metagenomes</taxon>
        <taxon>ecological metagenomes</taxon>
    </lineage>
</organism>